<protein>
    <recommendedName>
        <fullName evidence="7 8">Small ribosomal subunit protein bS20</fullName>
    </recommendedName>
</protein>
<keyword evidence="9" id="KW-0175">Coiled coil</keyword>
<comment type="caution">
    <text evidence="11">The sequence shown here is derived from an EMBL/GenBank/DDBJ whole genome shotgun (WGS) entry which is preliminary data.</text>
</comment>
<comment type="similarity">
    <text evidence="2 8">Belongs to the bacterial ribosomal protein bS20 family.</text>
</comment>
<evidence type="ECO:0000256" key="2">
    <source>
        <dbReference type="ARBA" id="ARBA00007634"/>
    </source>
</evidence>
<dbReference type="GO" id="GO:0070181">
    <property type="term" value="F:small ribosomal subunit rRNA binding"/>
    <property type="evidence" value="ECO:0007669"/>
    <property type="project" value="TreeGrafter"/>
</dbReference>
<dbReference type="GO" id="GO:0005829">
    <property type="term" value="C:cytosol"/>
    <property type="evidence" value="ECO:0007669"/>
    <property type="project" value="TreeGrafter"/>
</dbReference>
<dbReference type="Gene3D" id="1.20.58.110">
    <property type="entry name" value="Ribosomal protein S20"/>
    <property type="match status" value="1"/>
</dbReference>
<organism evidence="11 12">
    <name type="scientific">Muiribacterium halophilum</name>
    <dbReference type="NCBI Taxonomy" id="2053465"/>
    <lineage>
        <taxon>Bacteria</taxon>
        <taxon>Candidatus Muiribacteriota</taxon>
        <taxon>Candidatus Muiribacteriia</taxon>
        <taxon>Candidatus Muiribacteriales</taxon>
        <taxon>Candidatus Muiribacteriaceae</taxon>
        <taxon>Candidatus Muiribacterium</taxon>
    </lineage>
</organism>
<dbReference type="SUPFAM" id="SSF46992">
    <property type="entry name" value="Ribosomal protein S20"/>
    <property type="match status" value="1"/>
</dbReference>
<feature type="region of interest" description="Disordered" evidence="10">
    <location>
        <begin position="1"/>
        <end position="22"/>
    </location>
</feature>
<gene>
    <name evidence="8 11" type="primary">rpsT</name>
    <name evidence="11" type="ORF">C0601_00135</name>
</gene>
<comment type="function">
    <text evidence="1 8">Binds directly to 16S ribosomal RNA.</text>
</comment>
<evidence type="ECO:0000256" key="5">
    <source>
        <dbReference type="ARBA" id="ARBA00022980"/>
    </source>
</evidence>
<evidence type="ECO:0000256" key="3">
    <source>
        <dbReference type="ARBA" id="ARBA00022730"/>
    </source>
</evidence>
<feature type="compositionally biased region" description="Basic and acidic residues" evidence="10">
    <location>
        <begin position="1"/>
        <end position="16"/>
    </location>
</feature>
<feature type="coiled-coil region" evidence="9">
    <location>
        <begin position="43"/>
        <end position="70"/>
    </location>
</feature>
<dbReference type="GO" id="GO:0003735">
    <property type="term" value="F:structural constituent of ribosome"/>
    <property type="evidence" value="ECO:0007669"/>
    <property type="project" value="InterPro"/>
</dbReference>
<keyword evidence="5 8" id="KW-0689">Ribosomal protein</keyword>
<dbReference type="GO" id="GO:0015935">
    <property type="term" value="C:small ribosomal subunit"/>
    <property type="evidence" value="ECO:0007669"/>
    <property type="project" value="TreeGrafter"/>
</dbReference>
<dbReference type="PANTHER" id="PTHR33398:SF1">
    <property type="entry name" value="SMALL RIBOSOMAL SUBUNIT PROTEIN BS20C"/>
    <property type="match status" value="1"/>
</dbReference>
<evidence type="ECO:0000256" key="4">
    <source>
        <dbReference type="ARBA" id="ARBA00022884"/>
    </source>
</evidence>
<name>A0A2N5ZN90_MUIH1</name>
<keyword evidence="6 8" id="KW-0687">Ribonucleoprotein</keyword>
<dbReference type="NCBIfam" id="TIGR00029">
    <property type="entry name" value="S20"/>
    <property type="match status" value="1"/>
</dbReference>
<evidence type="ECO:0000256" key="9">
    <source>
        <dbReference type="SAM" id="Coils"/>
    </source>
</evidence>
<dbReference type="Proteomes" id="UP000234857">
    <property type="component" value="Unassembled WGS sequence"/>
</dbReference>
<evidence type="ECO:0000313" key="12">
    <source>
        <dbReference type="Proteomes" id="UP000234857"/>
    </source>
</evidence>
<evidence type="ECO:0000256" key="7">
    <source>
        <dbReference type="ARBA" id="ARBA00035136"/>
    </source>
</evidence>
<dbReference type="FunFam" id="1.20.58.110:FF:000001">
    <property type="entry name" value="30S ribosomal protein S20"/>
    <property type="match status" value="1"/>
</dbReference>
<keyword evidence="3 8" id="KW-0699">rRNA-binding</keyword>
<dbReference type="HAMAP" id="MF_00500">
    <property type="entry name" value="Ribosomal_bS20"/>
    <property type="match status" value="1"/>
</dbReference>
<proteinExistence type="inferred from homology"/>
<evidence type="ECO:0000256" key="6">
    <source>
        <dbReference type="ARBA" id="ARBA00023274"/>
    </source>
</evidence>
<keyword evidence="4 8" id="KW-0694">RNA-binding</keyword>
<dbReference type="Pfam" id="PF01649">
    <property type="entry name" value="Ribosomal_S20p"/>
    <property type="match status" value="1"/>
</dbReference>
<reference evidence="11 12" key="1">
    <citation type="submission" date="2017-11" db="EMBL/GenBank/DDBJ databases">
        <title>Genome-resolved metagenomics identifies genetic mobility, metabolic interactions, and unexpected diversity in perchlorate-reducing communities.</title>
        <authorList>
            <person name="Barnum T.P."/>
            <person name="Figueroa I.A."/>
            <person name="Carlstrom C.I."/>
            <person name="Lucas L.N."/>
            <person name="Engelbrektson A.L."/>
            <person name="Coates J.D."/>
        </authorList>
    </citation>
    <scope>NUCLEOTIDE SEQUENCE [LARGE SCALE GENOMIC DNA]</scope>
    <source>
        <strain evidence="11">BM706</strain>
    </source>
</reference>
<accession>A0A2N5ZN90</accession>
<dbReference type="GO" id="GO:0006412">
    <property type="term" value="P:translation"/>
    <property type="evidence" value="ECO:0007669"/>
    <property type="project" value="UniProtKB-UniRule"/>
</dbReference>
<dbReference type="EMBL" id="PKTG01000005">
    <property type="protein sequence ID" value="PLX20148.1"/>
    <property type="molecule type" value="Genomic_DNA"/>
</dbReference>
<evidence type="ECO:0000256" key="10">
    <source>
        <dbReference type="SAM" id="MobiDB-lite"/>
    </source>
</evidence>
<dbReference type="AlphaFoldDB" id="A0A2N5ZN90"/>
<dbReference type="InterPro" id="IPR036510">
    <property type="entry name" value="Ribosomal_bS20_sf"/>
</dbReference>
<dbReference type="PANTHER" id="PTHR33398">
    <property type="entry name" value="30S RIBOSOMAL PROTEIN S20"/>
    <property type="match status" value="1"/>
</dbReference>
<evidence type="ECO:0000256" key="8">
    <source>
        <dbReference type="HAMAP-Rule" id="MF_00500"/>
    </source>
</evidence>
<evidence type="ECO:0000313" key="11">
    <source>
        <dbReference type="EMBL" id="PLX20148.1"/>
    </source>
</evidence>
<evidence type="ECO:0000256" key="1">
    <source>
        <dbReference type="ARBA" id="ARBA00003134"/>
    </source>
</evidence>
<dbReference type="InterPro" id="IPR002583">
    <property type="entry name" value="Ribosomal_bS20"/>
</dbReference>
<sequence>MAEETKKGRTPEEKRMIQNKKRNLRNNKLRKSMRTEIKKFEQAVEGEKVADNAQDLLKNANKKIDKMVTKGIVHKNAAARKKSRLTRRLNKLYK</sequence>